<feature type="domain" description="Pyridoxamine 5'-phosphate oxidase N-terminal" evidence="1">
    <location>
        <begin position="3"/>
        <end position="118"/>
    </location>
</feature>
<organism evidence="2 3">
    <name type="scientific">Amycolatopsis cihanbeyliensis</name>
    <dbReference type="NCBI Taxonomy" id="1128664"/>
    <lineage>
        <taxon>Bacteria</taxon>
        <taxon>Bacillati</taxon>
        <taxon>Actinomycetota</taxon>
        <taxon>Actinomycetes</taxon>
        <taxon>Pseudonocardiales</taxon>
        <taxon>Pseudonocardiaceae</taxon>
        <taxon>Amycolatopsis</taxon>
    </lineage>
</organism>
<dbReference type="SUPFAM" id="SSF50475">
    <property type="entry name" value="FMN-binding split barrel"/>
    <property type="match status" value="1"/>
</dbReference>
<protein>
    <submittedName>
        <fullName evidence="2">Pyridoxamine 5'-phosphate oxidase</fullName>
    </submittedName>
</protein>
<evidence type="ECO:0000259" key="1">
    <source>
        <dbReference type="Pfam" id="PF01243"/>
    </source>
</evidence>
<evidence type="ECO:0000313" key="2">
    <source>
        <dbReference type="EMBL" id="TQJ05825.1"/>
    </source>
</evidence>
<dbReference type="EMBL" id="VFML01000001">
    <property type="protein sequence ID" value="TQJ05825.1"/>
    <property type="molecule type" value="Genomic_DNA"/>
</dbReference>
<name>A0A542DS52_AMYCI</name>
<dbReference type="Proteomes" id="UP000320876">
    <property type="component" value="Unassembled WGS sequence"/>
</dbReference>
<dbReference type="InterPro" id="IPR012349">
    <property type="entry name" value="Split_barrel_FMN-bd"/>
</dbReference>
<proteinExistence type="predicted"/>
<dbReference type="OrthoDB" id="162914at2"/>
<sequence>MDIDAEISAVLAEVKVLELSTITRDGGLNTRPMSSVWFPETRQIVLTTPVAYPQKAMNVRRDGRVALLYSDFAGSGLAGAPAVLVQGTATVPEGVATPQDLREFWRGVMRKSPALAEQAADAEFRRSMDWYFWRLPFYITPERVRRLEPAETGGSPPPPPGGGEPMAAQIADALERYPTAVFAARDEQGYPQAARAVVTRAGADGALRVRPVQQFAGAPGAANLLWHRHDGGPGEMSTLLVTGSAGAEGGDWTFVPERIPGALPLGQDQGSHQAWIADARQRSLRYLERRGMEPPELDWKVFTG</sequence>
<gene>
    <name evidence="2" type="ORF">FB471_5667</name>
</gene>
<dbReference type="Gene3D" id="2.30.110.10">
    <property type="entry name" value="Electron Transport, Fmn-binding Protein, Chain A"/>
    <property type="match status" value="1"/>
</dbReference>
<dbReference type="InterPro" id="IPR011576">
    <property type="entry name" value="Pyridox_Oxase_N"/>
</dbReference>
<dbReference type="RefSeq" id="WP_142001300.1">
    <property type="nucleotide sequence ID" value="NZ_VFML01000001.1"/>
</dbReference>
<dbReference type="Pfam" id="PF01243">
    <property type="entry name" value="PNPOx_N"/>
    <property type="match status" value="1"/>
</dbReference>
<accession>A0A542DS52</accession>
<dbReference type="AlphaFoldDB" id="A0A542DS52"/>
<reference evidence="2 3" key="1">
    <citation type="submission" date="2019-06" db="EMBL/GenBank/DDBJ databases">
        <title>Sequencing the genomes of 1000 actinobacteria strains.</title>
        <authorList>
            <person name="Klenk H.-P."/>
        </authorList>
    </citation>
    <scope>NUCLEOTIDE SEQUENCE [LARGE SCALE GENOMIC DNA]</scope>
    <source>
        <strain evidence="2 3">DSM 45679</strain>
    </source>
</reference>
<keyword evidence="3" id="KW-1185">Reference proteome</keyword>
<comment type="caution">
    <text evidence="2">The sequence shown here is derived from an EMBL/GenBank/DDBJ whole genome shotgun (WGS) entry which is preliminary data.</text>
</comment>
<evidence type="ECO:0000313" key="3">
    <source>
        <dbReference type="Proteomes" id="UP000320876"/>
    </source>
</evidence>